<dbReference type="Proteomes" id="UP000256645">
    <property type="component" value="Unassembled WGS sequence"/>
</dbReference>
<dbReference type="SUPFAM" id="SSF81301">
    <property type="entry name" value="Nucleotidyltransferase"/>
    <property type="match status" value="1"/>
</dbReference>
<dbReference type="Gene3D" id="3.30.460.10">
    <property type="entry name" value="Beta Polymerase, domain 2"/>
    <property type="match status" value="1"/>
</dbReference>
<dbReference type="SMART" id="SM00954">
    <property type="entry name" value="RelA_SpoT"/>
    <property type="match status" value="1"/>
</dbReference>
<evidence type="ECO:0000313" key="2">
    <source>
        <dbReference type="EMBL" id="RDW82334.1"/>
    </source>
</evidence>
<gene>
    <name evidence="2" type="ORF">BP6252_03446</name>
</gene>
<proteinExistence type="predicted"/>
<name>A0A3D8S8C8_9HELO</name>
<dbReference type="AlphaFoldDB" id="A0A3D8S8C8"/>
<dbReference type="OrthoDB" id="4719016at2759"/>
<dbReference type="PANTHER" id="PTHR41773">
    <property type="entry name" value="GTP PYROPHOSPHATASE-RELATED"/>
    <property type="match status" value="1"/>
</dbReference>
<dbReference type="InterPro" id="IPR007685">
    <property type="entry name" value="RelA_SpoT"/>
</dbReference>
<comment type="caution">
    <text evidence="2">The sequence shown here is derived from an EMBL/GenBank/DDBJ whole genome shotgun (WGS) entry which is preliminary data.</text>
</comment>
<protein>
    <recommendedName>
        <fullName evidence="1">RelA/SpoT domain-containing protein</fullName>
    </recommendedName>
</protein>
<dbReference type="PANTHER" id="PTHR41773:SF1">
    <property type="entry name" value="RELA_SPOT DOMAIN-CONTAINING PROTEIN"/>
    <property type="match status" value="1"/>
</dbReference>
<accession>A0A3D8S8C8</accession>
<evidence type="ECO:0000259" key="1">
    <source>
        <dbReference type="SMART" id="SM00954"/>
    </source>
</evidence>
<evidence type="ECO:0000313" key="3">
    <source>
        <dbReference type="Proteomes" id="UP000256645"/>
    </source>
</evidence>
<reference evidence="2 3" key="1">
    <citation type="journal article" date="2018" name="IMA Fungus">
        <title>IMA Genome-F 9: Draft genome sequence of Annulohypoxylon stygium, Aspergillus mulundensis, Berkeleyomyces basicola (syn. Thielaviopsis basicola), Ceratocystis smalleyi, two Cercospora beticola strains, Coleophoma cylindrospora, Fusarium fracticaudum, Phialophora cf. hyalina, and Morchella septimelata.</title>
        <authorList>
            <person name="Wingfield B.D."/>
            <person name="Bills G.F."/>
            <person name="Dong Y."/>
            <person name="Huang W."/>
            <person name="Nel W.J."/>
            <person name="Swalarsk-Parry B.S."/>
            <person name="Vaghefi N."/>
            <person name="Wilken P.M."/>
            <person name="An Z."/>
            <person name="de Beer Z.W."/>
            <person name="De Vos L."/>
            <person name="Chen L."/>
            <person name="Duong T.A."/>
            <person name="Gao Y."/>
            <person name="Hammerbacher A."/>
            <person name="Kikkert J.R."/>
            <person name="Li Y."/>
            <person name="Li H."/>
            <person name="Li K."/>
            <person name="Li Q."/>
            <person name="Liu X."/>
            <person name="Ma X."/>
            <person name="Naidoo K."/>
            <person name="Pethybridge S.J."/>
            <person name="Sun J."/>
            <person name="Steenkamp E.T."/>
            <person name="van der Nest M.A."/>
            <person name="van Wyk S."/>
            <person name="Wingfield M.J."/>
            <person name="Xiong C."/>
            <person name="Yue Q."/>
            <person name="Zhang X."/>
        </authorList>
    </citation>
    <scope>NUCLEOTIDE SEQUENCE [LARGE SCALE GENOMIC DNA]</scope>
    <source>
        <strain evidence="2 3">BP6252</strain>
    </source>
</reference>
<dbReference type="InterPro" id="IPR043519">
    <property type="entry name" value="NT_sf"/>
</dbReference>
<dbReference type="CDD" id="cd05399">
    <property type="entry name" value="NT_Rel-Spo_like"/>
    <property type="match status" value="1"/>
</dbReference>
<sequence length="511" mass="58728">MDNNEIVPVLGIPRRNTWLDERPTPKLIETFVNETYVLDHYERLAKRAGKLISDKIDLENKKLAGEGIQAFVRYRAKTKKSLREKLLLSNEEAPYKDSEQIRKVAVDLAGVRIILYTPSKSQYQMARKIIHEIFGKDVEEKLHGSKERDPKPPLVKSQNRTKNYQPIHLGYQAVHYLPFMKKEHSLDGVYNWIDHDRVEIQVTSALGHAWAEAGHDVLYKSYAYGPSTVQEQRIFDAINGLVQSGDLLLEQFHELLTQRTTAKITNIYEFGYFLKTLDVLQDPKVTNSITKDGMEVLLNFLIKTGNNYPLAIRQAIKQIGFPDQLHLNDIISMFDPTFEPAEDMKTVICLIHHLIPEYSSVVQISLPVRQTEDFESYQPGDKCCIMMSALGLLKVFLSRQDHAGKFLRNKLYMTNEERVSLDWILTSSRRQVTLDKSDKHYMVNQQKIADSVSEGWNWFEKQAKEKGSICGLVFKLALMDATKPFQLESSLLELESFGSLTRHSTDDSDDD</sequence>
<dbReference type="Pfam" id="PF04607">
    <property type="entry name" value="RelA_SpoT"/>
    <property type="match status" value="1"/>
</dbReference>
<dbReference type="GO" id="GO:0015969">
    <property type="term" value="P:guanosine tetraphosphate metabolic process"/>
    <property type="evidence" value="ECO:0007669"/>
    <property type="project" value="InterPro"/>
</dbReference>
<keyword evidence="3" id="KW-1185">Reference proteome</keyword>
<feature type="domain" description="RelA/SpoT" evidence="1">
    <location>
        <begin position="74"/>
        <end position="225"/>
    </location>
</feature>
<dbReference type="EMBL" id="PDLM01000003">
    <property type="protein sequence ID" value="RDW82334.1"/>
    <property type="molecule type" value="Genomic_DNA"/>
</dbReference>
<dbReference type="STRING" id="1849047.A0A3D8S8C8"/>
<organism evidence="2 3">
    <name type="scientific">Coleophoma cylindrospora</name>
    <dbReference type="NCBI Taxonomy" id="1849047"/>
    <lineage>
        <taxon>Eukaryota</taxon>
        <taxon>Fungi</taxon>
        <taxon>Dikarya</taxon>
        <taxon>Ascomycota</taxon>
        <taxon>Pezizomycotina</taxon>
        <taxon>Leotiomycetes</taxon>
        <taxon>Helotiales</taxon>
        <taxon>Dermateaceae</taxon>
        <taxon>Coleophoma</taxon>
    </lineage>
</organism>